<protein>
    <submittedName>
        <fullName evidence="2">Uncharacterized protein</fullName>
    </submittedName>
</protein>
<evidence type="ECO:0000256" key="1">
    <source>
        <dbReference type="SAM" id="MobiDB-lite"/>
    </source>
</evidence>
<gene>
    <name evidence="2" type="ORF">KL940_000100</name>
</gene>
<evidence type="ECO:0000313" key="2">
    <source>
        <dbReference type="EMBL" id="KAG7852399.1"/>
    </source>
</evidence>
<feature type="region of interest" description="Disordered" evidence="1">
    <location>
        <begin position="66"/>
        <end position="115"/>
    </location>
</feature>
<comment type="caution">
    <text evidence="2">The sequence shown here is derived from an EMBL/GenBank/DDBJ whole genome shotgun (WGS) entry which is preliminary data.</text>
</comment>
<proteinExistence type="predicted"/>
<accession>A0ABQ7S338</accession>
<evidence type="ECO:0000313" key="3">
    <source>
        <dbReference type="Proteomes" id="UP001197328"/>
    </source>
</evidence>
<keyword evidence="3" id="KW-1185">Reference proteome</keyword>
<reference evidence="2 3" key="1">
    <citation type="journal article" date="2021" name="G3 (Bethesda)">
        <title>Genomic diversity, chromosomal rearrangements, and interspecies hybridization in the ogataea polymorpha species complex.</title>
        <authorList>
            <person name="Hanson S.J."/>
            <person name="Cinneide E.O."/>
            <person name="Salzberg L.I."/>
            <person name="Wolfe K.H."/>
            <person name="McGowan J."/>
            <person name="Fitzpatrick D.A."/>
            <person name="Matlin K."/>
        </authorList>
    </citation>
    <scope>NUCLEOTIDE SEQUENCE [LARGE SCALE GENOMIC DNA]</scope>
    <source>
        <strain evidence="2">51-138</strain>
    </source>
</reference>
<feature type="region of interest" description="Disordered" evidence="1">
    <location>
        <begin position="1"/>
        <end position="22"/>
    </location>
</feature>
<dbReference type="EMBL" id="JAHLVD010000001">
    <property type="protein sequence ID" value="KAG7852399.1"/>
    <property type="molecule type" value="Genomic_DNA"/>
</dbReference>
<organism evidence="2 3">
    <name type="scientific">Pichia angusta</name>
    <name type="common">Yeast</name>
    <name type="synonym">Hansenula polymorpha</name>
    <dbReference type="NCBI Taxonomy" id="870730"/>
    <lineage>
        <taxon>Eukaryota</taxon>
        <taxon>Fungi</taxon>
        <taxon>Dikarya</taxon>
        <taxon>Ascomycota</taxon>
        <taxon>Saccharomycotina</taxon>
        <taxon>Pichiomycetes</taxon>
        <taxon>Pichiales</taxon>
        <taxon>Pichiaceae</taxon>
        <taxon>Ogataea</taxon>
    </lineage>
</organism>
<dbReference type="Proteomes" id="UP001197328">
    <property type="component" value="Unassembled WGS sequence"/>
</dbReference>
<sequence>MESHEGRRQRRQLAHGEARAARVQPVVAADPQIQEIHPTPRERRVARRERLEPVLERAFSVRRGAVGDGVQSRGRRAGRQAAAGQKVWPGPAHLDFNKFGDESGESQGQCQGKARNAGQVDHALFLLMRGSGT</sequence>
<name>A0ABQ7S338_PICAN</name>